<evidence type="ECO:0000256" key="1">
    <source>
        <dbReference type="SAM" id="MobiDB-lite"/>
    </source>
</evidence>
<accession>A0AAQ4F7U5</accession>
<feature type="compositionally biased region" description="Polar residues" evidence="1">
    <location>
        <begin position="10"/>
        <end position="29"/>
    </location>
</feature>
<dbReference type="EMBL" id="JARKHS020006264">
    <property type="protein sequence ID" value="KAK8782815.1"/>
    <property type="molecule type" value="Genomic_DNA"/>
</dbReference>
<dbReference type="Gene3D" id="3.10.110.10">
    <property type="entry name" value="Ubiquitin Conjugating Enzyme"/>
    <property type="match status" value="1"/>
</dbReference>
<dbReference type="InterPro" id="IPR000608">
    <property type="entry name" value="UBC"/>
</dbReference>
<reference evidence="3 4" key="1">
    <citation type="journal article" date="2023" name="Arcadia Sci">
        <title>De novo assembly of a long-read Amblyomma americanum tick genome.</title>
        <authorList>
            <person name="Chou S."/>
            <person name="Poskanzer K.E."/>
            <person name="Rollins M."/>
            <person name="Thuy-Boun P.S."/>
        </authorList>
    </citation>
    <scope>NUCLEOTIDE SEQUENCE [LARGE SCALE GENOMIC DNA]</scope>
    <source>
        <strain evidence="3">F_SG_1</strain>
        <tissue evidence="3">Salivary glands</tissue>
    </source>
</reference>
<proteinExistence type="predicted"/>
<dbReference type="InterPro" id="IPR016135">
    <property type="entry name" value="UBQ-conjugating_enzyme/RWD"/>
</dbReference>
<keyword evidence="4" id="KW-1185">Reference proteome</keyword>
<dbReference type="AlphaFoldDB" id="A0AAQ4F7U5"/>
<gene>
    <name evidence="3" type="ORF">V5799_015844</name>
</gene>
<evidence type="ECO:0000313" key="3">
    <source>
        <dbReference type="EMBL" id="KAK8782815.1"/>
    </source>
</evidence>
<organism evidence="3 4">
    <name type="scientific">Amblyomma americanum</name>
    <name type="common">Lone star tick</name>
    <dbReference type="NCBI Taxonomy" id="6943"/>
    <lineage>
        <taxon>Eukaryota</taxon>
        <taxon>Metazoa</taxon>
        <taxon>Ecdysozoa</taxon>
        <taxon>Arthropoda</taxon>
        <taxon>Chelicerata</taxon>
        <taxon>Arachnida</taxon>
        <taxon>Acari</taxon>
        <taxon>Parasitiformes</taxon>
        <taxon>Ixodida</taxon>
        <taxon>Ixodoidea</taxon>
        <taxon>Ixodidae</taxon>
        <taxon>Amblyomminae</taxon>
        <taxon>Amblyomma</taxon>
    </lineage>
</organism>
<dbReference type="Pfam" id="PF00179">
    <property type="entry name" value="UQ_con"/>
    <property type="match status" value="1"/>
</dbReference>
<dbReference type="SUPFAM" id="SSF54495">
    <property type="entry name" value="UBC-like"/>
    <property type="match status" value="1"/>
</dbReference>
<evidence type="ECO:0000313" key="4">
    <source>
        <dbReference type="Proteomes" id="UP001321473"/>
    </source>
</evidence>
<feature type="domain" description="UBC core" evidence="2">
    <location>
        <begin position="31"/>
        <end position="116"/>
    </location>
</feature>
<name>A0AAQ4F7U5_AMBAM</name>
<feature type="region of interest" description="Disordered" evidence="1">
    <location>
        <begin position="1"/>
        <end position="32"/>
    </location>
</feature>
<dbReference type="Proteomes" id="UP001321473">
    <property type="component" value="Unassembled WGS sequence"/>
</dbReference>
<evidence type="ECO:0000259" key="2">
    <source>
        <dbReference type="PROSITE" id="PS50127"/>
    </source>
</evidence>
<comment type="caution">
    <text evidence="3">The sequence shown here is derived from an EMBL/GenBank/DDBJ whole genome shotgun (WGS) entry which is preliminary data.</text>
</comment>
<dbReference type="PROSITE" id="PS50127">
    <property type="entry name" value="UBC_2"/>
    <property type="match status" value="1"/>
</dbReference>
<protein>
    <recommendedName>
        <fullName evidence="2">UBC core domain-containing protein</fullName>
    </recommendedName>
</protein>
<sequence>MDTPSEAVDDQNSALASGDQLQPTTSTGNVPAAKRLQQELMALVTNGPKGISAFPDGDSLFRWIATIRGPEGTVFEGTDYRLSLEFSGRLPVPATQGAVPDSLLPPERWSQWRHLH</sequence>